<organism evidence="1 2">
    <name type="scientific">Escherichia coli</name>
    <dbReference type="NCBI Taxonomy" id="562"/>
    <lineage>
        <taxon>Bacteria</taxon>
        <taxon>Pseudomonadati</taxon>
        <taxon>Pseudomonadota</taxon>
        <taxon>Gammaproteobacteria</taxon>
        <taxon>Enterobacterales</taxon>
        <taxon>Enterobacteriaceae</taxon>
        <taxon>Escherichia</taxon>
    </lineage>
</organism>
<protein>
    <recommendedName>
        <fullName evidence="3">Phage tail protein</fullName>
    </recommendedName>
</protein>
<dbReference type="EMBL" id="WUIY01000029">
    <property type="protein sequence ID" value="MXI74351.1"/>
    <property type="molecule type" value="Genomic_DNA"/>
</dbReference>
<evidence type="ECO:0000313" key="2">
    <source>
        <dbReference type="Proteomes" id="UP000436141"/>
    </source>
</evidence>
<gene>
    <name evidence="1" type="ORF">GRW05_08695</name>
</gene>
<comment type="caution">
    <text evidence="1">The sequence shown here is derived from an EMBL/GenBank/DDBJ whole genome shotgun (WGS) entry which is preliminary data.</text>
</comment>
<dbReference type="RefSeq" id="WP_028132412.1">
    <property type="nucleotide sequence ID" value="NZ_BRXL01000025.1"/>
</dbReference>
<accession>A0A2X5WTW9</accession>
<name>A0A2X5WTW9_ECOLX</name>
<dbReference type="Proteomes" id="UP000436141">
    <property type="component" value="Unassembled WGS sequence"/>
</dbReference>
<sequence length="277" mass="30585">MNITQDNLDIFTGSHVEVSISNQIDNQVDFFDPSFSSMENIAAFPTLTESTEIETLEEYDQDATGKLAGYRRLEPTTLTLNRVLDDEHQAMLMKAVEDKTPLRFRMFYVVNSGYSAANTGYYVIYDAYVTSHKTRGADNKAVTLEFKLEPDGGILARGIATEGKILRQGDYGVGAGVHPFTGPIDSDALAGNRFVTYKGTASGNPYSADTSLIHLQANEHGAWQLTCNTSGAPRLRVRNIQENGRSEWIKVYSTNEKPTPSEIGAVAKTDRIDFGEY</sequence>
<reference evidence="1 2" key="1">
    <citation type="submission" date="2019-12" db="EMBL/GenBank/DDBJ databases">
        <title>Enteriobacteria Tanzani isolates_10434.</title>
        <authorList>
            <person name="Subbiah M."/>
            <person name="Call D."/>
        </authorList>
    </citation>
    <scope>NUCLEOTIDE SEQUENCE [LARGE SCALE GENOMIC DNA]</scope>
    <source>
        <strain evidence="1 2">10434wD1</strain>
    </source>
</reference>
<evidence type="ECO:0008006" key="3">
    <source>
        <dbReference type="Google" id="ProtNLM"/>
    </source>
</evidence>
<evidence type="ECO:0000313" key="1">
    <source>
        <dbReference type="EMBL" id="MXI74351.1"/>
    </source>
</evidence>
<dbReference type="AlphaFoldDB" id="A0A2X5WTW9"/>
<proteinExistence type="predicted"/>
<dbReference type="Gene3D" id="4.10.410.40">
    <property type="match status" value="1"/>
</dbReference>